<evidence type="ECO:0000259" key="7">
    <source>
        <dbReference type="SMART" id="SM01027"/>
    </source>
</evidence>
<accession>A0A7S4BF20</accession>
<protein>
    <recommendedName>
        <fullName evidence="10">Beta-Casp domain-containing protein</fullName>
    </recommendedName>
</protein>
<dbReference type="GO" id="GO:0006398">
    <property type="term" value="P:mRNA 3'-end processing by stem-loop binding and cleavage"/>
    <property type="evidence" value="ECO:0007669"/>
    <property type="project" value="TreeGrafter"/>
</dbReference>
<evidence type="ECO:0000313" key="9">
    <source>
        <dbReference type="EMBL" id="CAE0763900.1"/>
    </source>
</evidence>
<dbReference type="SMART" id="SM01098">
    <property type="entry name" value="CPSF73-100_C"/>
    <property type="match status" value="1"/>
</dbReference>
<evidence type="ECO:0000256" key="4">
    <source>
        <dbReference type="ARBA" id="ARBA00022801"/>
    </source>
</evidence>
<feature type="domain" description="Beta-Casp" evidence="7">
    <location>
        <begin position="150"/>
        <end position="272"/>
    </location>
</feature>
<feature type="domain" description="Pre-mRNA 3'-end-processing endonuclease polyadenylation factor C-term" evidence="8">
    <location>
        <begin position="380"/>
        <end position="863"/>
    </location>
</feature>
<evidence type="ECO:0000256" key="3">
    <source>
        <dbReference type="ARBA" id="ARBA00022722"/>
    </source>
</evidence>
<evidence type="ECO:0000256" key="5">
    <source>
        <dbReference type="ARBA" id="ARBA00023242"/>
    </source>
</evidence>
<dbReference type="InterPro" id="IPR036866">
    <property type="entry name" value="RibonucZ/Hydroxyglut_hydro"/>
</dbReference>
<dbReference type="FunFam" id="3.40.50.10890:FF:000001">
    <property type="entry name" value="Cleavage and polyadenylation specificity factor subunit 3"/>
    <property type="match status" value="1"/>
</dbReference>
<proteinExistence type="predicted"/>
<dbReference type="InterPro" id="IPR021718">
    <property type="entry name" value="CPSF73-100_C"/>
</dbReference>
<sequence>MTHPTKAVYKILLHDSVKIGQDEDRLWDEKDMLTSMDKIELINYHQVLTHKGIKFWCYNAGHVLGAAMFCIEIAGVRVLYTGDFSRQEDRHLLGAETPSESPHVVIVESTYGVQLHDERAVREERFTSAVHAIVRRGGRCLIPVFALGRSQELLLILDAYWRAHPELHSVPIYYASAVAKKCMRIYQTYINMMNEQVRDAHAKGRNPWEFTYVRNLSSPSGLDDSKPMVVMASPGMLQSGLSRELFERWCSDKSNGLVMPGYSVAGTLAHQLVNNEPKAIKSSAGELLPVNLSIHYISFSAHSDFAQTSEFISVCKPRHVVHVHGAEDEMLRLQRELTKQFSKAQIDFLAPKNCQRVLLPFHLPKVADVVGSLAHALPDDEDSLSGLCVLKDFRYTLMAPEDLDKVTSLTSNRILQRPRFRYAARPELLLTAVKRLVRAEPAADANSADGETKNAAPSSVWNLEGGVVLRLEPDRELVTLEWEASPLSDMIADAVSATLLQLQAQSLPPDALAVSAAVNEADANVAEGNAAADALAEVGAASRAAGDVDADARTDAAEADAAAAGAGADAAADADADAVAAAGADIDVAGSAGADAGVDAGDAAGADAFADACNGAGADASSGAEAQAEHEVGAAAGADLEAEAGHITDGDAEGGRCGSTGVDVPVGVDANAVPLSQAADAEACAGGETSAPMDGDADVEMGTHVTADMASDEAADDAWPPPPPTREERLGLVLALLREHFGAIEQMGGDGHVRTTVEGRGAGDSLDIIGDGEAGDGDLGGQSRSDRLSLGAEAADAVKLEGTKTDDAPSEAAVPCWSLRVCGRPAAVHGREVPFERVECDDEEALAMLRQVLARAQTAIDPLDVGGVL</sequence>
<evidence type="ECO:0000256" key="1">
    <source>
        <dbReference type="ARBA" id="ARBA00004123"/>
    </source>
</evidence>
<keyword evidence="5" id="KW-0539">Nucleus</keyword>
<dbReference type="Pfam" id="PF07521">
    <property type="entry name" value="RMMBL"/>
    <property type="match status" value="1"/>
</dbReference>
<dbReference type="Gene3D" id="3.40.50.10890">
    <property type="match status" value="1"/>
</dbReference>
<feature type="region of interest" description="Disordered" evidence="6">
    <location>
        <begin position="759"/>
        <end position="785"/>
    </location>
</feature>
<dbReference type="InterPro" id="IPR022712">
    <property type="entry name" value="Beta_Casp"/>
</dbReference>
<evidence type="ECO:0000259" key="8">
    <source>
        <dbReference type="SMART" id="SM01098"/>
    </source>
</evidence>
<gene>
    <name evidence="9" type="ORF">PCAR00345_LOCUS16512</name>
</gene>
<dbReference type="GO" id="GO:0005847">
    <property type="term" value="C:mRNA cleavage and polyadenylation specificity factor complex"/>
    <property type="evidence" value="ECO:0007669"/>
    <property type="project" value="TreeGrafter"/>
</dbReference>
<dbReference type="InterPro" id="IPR050698">
    <property type="entry name" value="MBL"/>
</dbReference>
<dbReference type="Pfam" id="PF10996">
    <property type="entry name" value="Beta-Casp"/>
    <property type="match status" value="1"/>
</dbReference>
<dbReference type="PANTHER" id="PTHR11203">
    <property type="entry name" value="CLEAVAGE AND POLYADENYLATION SPECIFICITY FACTOR FAMILY MEMBER"/>
    <property type="match status" value="1"/>
</dbReference>
<dbReference type="GO" id="GO:0004534">
    <property type="term" value="F:5'-3' RNA exonuclease activity"/>
    <property type="evidence" value="ECO:0007669"/>
    <property type="project" value="TreeGrafter"/>
</dbReference>
<dbReference type="AlphaFoldDB" id="A0A7S4BF20"/>
<dbReference type="EMBL" id="HBIZ01026071">
    <property type="protein sequence ID" value="CAE0763900.1"/>
    <property type="molecule type" value="Transcribed_RNA"/>
</dbReference>
<reference evidence="9" key="1">
    <citation type="submission" date="2021-01" db="EMBL/GenBank/DDBJ databases">
        <authorList>
            <person name="Corre E."/>
            <person name="Pelletier E."/>
            <person name="Niang G."/>
            <person name="Scheremetjew M."/>
            <person name="Finn R."/>
            <person name="Kale V."/>
            <person name="Holt S."/>
            <person name="Cochrane G."/>
            <person name="Meng A."/>
            <person name="Brown T."/>
            <person name="Cohen L."/>
        </authorList>
    </citation>
    <scope>NUCLEOTIDE SEQUENCE</scope>
    <source>
        <strain evidence="9">CCMP645</strain>
    </source>
</reference>
<evidence type="ECO:0008006" key="10">
    <source>
        <dbReference type="Google" id="ProtNLM"/>
    </source>
</evidence>
<dbReference type="PANTHER" id="PTHR11203:SF11">
    <property type="entry name" value="CLEAVAGE AND POLYADENYLATION SPECIFICITY FACTOR SUBUNIT 3"/>
    <property type="match status" value="1"/>
</dbReference>
<dbReference type="SMART" id="SM01027">
    <property type="entry name" value="Beta-Casp"/>
    <property type="match status" value="1"/>
</dbReference>
<dbReference type="SUPFAM" id="SSF56281">
    <property type="entry name" value="Metallo-hydrolase/oxidoreductase"/>
    <property type="match status" value="1"/>
</dbReference>
<dbReference type="InterPro" id="IPR011108">
    <property type="entry name" value="RMMBL"/>
</dbReference>
<keyword evidence="3" id="KW-0540">Nuclease</keyword>
<dbReference type="GO" id="GO:0003723">
    <property type="term" value="F:RNA binding"/>
    <property type="evidence" value="ECO:0007669"/>
    <property type="project" value="TreeGrafter"/>
</dbReference>
<dbReference type="InterPro" id="IPR001279">
    <property type="entry name" value="Metallo-B-lactamas"/>
</dbReference>
<dbReference type="Gene3D" id="3.60.15.10">
    <property type="entry name" value="Ribonuclease Z/Hydroxyacylglutathione hydrolase-like"/>
    <property type="match status" value="1"/>
</dbReference>
<name>A0A7S4BF20_CHRCT</name>
<dbReference type="GO" id="GO:0004521">
    <property type="term" value="F:RNA endonuclease activity"/>
    <property type="evidence" value="ECO:0007669"/>
    <property type="project" value="TreeGrafter"/>
</dbReference>
<dbReference type="Pfam" id="PF11718">
    <property type="entry name" value="CPSF73-100_C"/>
    <property type="match status" value="1"/>
</dbReference>
<keyword evidence="2" id="KW-0507">mRNA processing</keyword>
<dbReference type="Pfam" id="PF16661">
    <property type="entry name" value="Lactamase_B_6"/>
    <property type="match status" value="1"/>
</dbReference>
<comment type="subcellular location">
    <subcellularLocation>
        <location evidence="1">Nucleus</location>
    </subcellularLocation>
</comment>
<evidence type="ECO:0000256" key="6">
    <source>
        <dbReference type="SAM" id="MobiDB-lite"/>
    </source>
</evidence>
<organism evidence="9">
    <name type="scientific">Chrysotila carterae</name>
    <name type="common">Marine alga</name>
    <name type="synonym">Syracosphaera carterae</name>
    <dbReference type="NCBI Taxonomy" id="13221"/>
    <lineage>
        <taxon>Eukaryota</taxon>
        <taxon>Haptista</taxon>
        <taxon>Haptophyta</taxon>
        <taxon>Prymnesiophyceae</taxon>
        <taxon>Isochrysidales</taxon>
        <taxon>Isochrysidaceae</taxon>
        <taxon>Chrysotila</taxon>
    </lineage>
</organism>
<evidence type="ECO:0000256" key="2">
    <source>
        <dbReference type="ARBA" id="ARBA00022664"/>
    </source>
</evidence>
<keyword evidence="4" id="KW-0378">Hydrolase</keyword>